<evidence type="ECO:0000259" key="3">
    <source>
        <dbReference type="Pfam" id="PF05183"/>
    </source>
</evidence>
<dbReference type="GO" id="GO:0003723">
    <property type="term" value="F:RNA binding"/>
    <property type="evidence" value="ECO:0007669"/>
    <property type="project" value="UniProtKB-KW"/>
</dbReference>
<dbReference type="PANTHER" id="PTHR23079:SF14">
    <property type="entry name" value="RNA-DEPENDENT RNA POLYMERASE"/>
    <property type="match status" value="1"/>
</dbReference>
<comment type="catalytic activity">
    <reaction evidence="1">
        <text>RNA(n) + a ribonucleoside 5'-triphosphate = RNA(n+1) + diphosphate</text>
        <dbReference type="Rhea" id="RHEA:21248"/>
        <dbReference type="Rhea" id="RHEA-COMP:14527"/>
        <dbReference type="Rhea" id="RHEA-COMP:17342"/>
        <dbReference type="ChEBI" id="CHEBI:33019"/>
        <dbReference type="ChEBI" id="CHEBI:61557"/>
        <dbReference type="ChEBI" id="CHEBI:140395"/>
        <dbReference type="EC" id="2.7.7.48"/>
    </reaction>
</comment>
<dbReference type="GO" id="GO:0030422">
    <property type="term" value="P:siRNA processing"/>
    <property type="evidence" value="ECO:0007669"/>
    <property type="project" value="TreeGrafter"/>
</dbReference>
<gene>
    <name evidence="4" type="ORF">MPDQ_001774</name>
</gene>
<keyword evidence="1" id="KW-0548">Nucleotidyltransferase</keyword>
<comment type="similarity">
    <text evidence="1">Belongs to the RdRP family.</text>
</comment>
<comment type="caution">
    <text evidence="4">The sequence shown here is derived from an EMBL/GenBank/DDBJ whole genome shotgun (WGS) entry which is preliminary data.</text>
</comment>
<dbReference type="Proteomes" id="UP000319663">
    <property type="component" value="Unassembled WGS sequence"/>
</dbReference>
<proteinExistence type="inferred from homology"/>
<reference evidence="4 5" key="1">
    <citation type="submission" date="2019-06" db="EMBL/GenBank/DDBJ databases">
        <title>Wine fermentation using esterase from Monascus purpureus.</title>
        <authorList>
            <person name="Geng C."/>
            <person name="Zhang Y."/>
        </authorList>
    </citation>
    <scope>NUCLEOTIDE SEQUENCE [LARGE SCALE GENOMIC DNA]</scope>
    <source>
        <strain evidence="4">HQ1</strain>
    </source>
</reference>
<evidence type="ECO:0000256" key="1">
    <source>
        <dbReference type="RuleBase" id="RU363098"/>
    </source>
</evidence>
<dbReference type="Gene3D" id="1.10.8.790">
    <property type="entry name" value="RNA-dependent RNA polymerase, slab domain, helical subdomain-like"/>
    <property type="match status" value="1"/>
</dbReference>
<evidence type="ECO:0000313" key="4">
    <source>
        <dbReference type="EMBL" id="TQB75810.1"/>
    </source>
</evidence>
<dbReference type="EMBL" id="VIFY01000015">
    <property type="protein sequence ID" value="TQB75810.1"/>
    <property type="molecule type" value="Genomic_DNA"/>
</dbReference>
<keyword evidence="1" id="KW-0694">RNA-binding</keyword>
<keyword evidence="1" id="KW-0696">RNA-directed RNA polymerase</keyword>
<dbReference type="InterPro" id="IPR007855">
    <property type="entry name" value="RDRP"/>
</dbReference>
<organism evidence="4 5">
    <name type="scientific">Monascus purpureus</name>
    <name type="common">Red mold</name>
    <name type="synonym">Monascus anka</name>
    <dbReference type="NCBI Taxonomy" id="5098"/>
    <lineage>
        <taxon>Eukaryota</taxon>
        <taxon>Fungi</taxon>
        <taxon>Dikarya</taxon>
        <taxon>Ascomycota</taxon>
        <taxon>Pezizomycotina</taxon>
        <taxon>Eurotiomycetes</taxon>
        <taxon>Eurotiomycetidae</taxon>
        <taxon>Eurotiales</taxon>
        <taxon>Aspergillaceae</taxon>
        <taxon>Monascus</taxon>
    </lineage>
</organism>
<dbReference type="InterPro" id="IPR057596">
    <property type="entry name" value="RDRP_core"/>
</dbReference>
<evidence type="ECO:0000313" key="5">
    <source>
        <dbReference type="Proteomes" id="UP000319663"/>
    </source>
</evidence>
<keyword evidence="5" id="KW-1185">Reference proteome</keyword>
<evidence type="ECO:0000256" key="2">
    <source>
        <dbReference type="SAM" id="MobiDB-lite"/>
    </source>
</evidence>
<dbReference type="EC" id="2.7.7.48" evidence="1"/>
<dbReference type="PANTHER" id="PTHR23079">
    <property type="entry name" value="RNA-DEPENDENT RNA POLYMERASE"/>
    <property type="match status" value="1"/>
</dbReference>
<dbReference type="GO" id="GO:0031380">
    <property type="term" value="C:nuclear RNA-directed RNA polymerase complex"/>
    <property type="evidence" value="ECO:0007669"/>
    <property type="project" value="TreeGrafter"/>
</dbReference>
<feature type="domain" description="RDRP core" evidence="3">
    <location>
        <begin position="456"/>
        <end position="1096"/>
    </location>
</feature>
<dbReference type="STRING" id="5098.A0A507R2K4"/>
<dbReference type="GO" id="GO:0003968">
    <property type="term" value="F:RNA-directed RNA polymerase activity"/>
    <property type="evidence" value="ECO:0007669"/>
    <property type="project" value="UniProtKB-KW"/>
</dbReference>
<sequence length="1353" mass="153862">MASPRTPNKSGEELRKIIDTLNQFGLDLPNPRIYSPWLHYGGKETNWNFYFAIQRLYYSPDVDVNVVINGFEEWVIARSDESEFGDLRVRSRPLGRGRSNRSVHAHGRMSMPVSLSSEEVEQRLNYLMKLIDDEIYLLNGGRYSPYAAQSKAQGPRDLREVLTQSRPSRRFLDDEEEEGEFHTAPNSPTKDPDLPRSTKIQVDDHRDLALNKPPWDGINLKPTADNVDDADNDPFKSSQRPAVTEATSDSSGRGNFVPSGPRTSFATSATSYITNFGSSRLDSFKTHATDDTEQTDSESMYGFSIATHLTSPEMKVSLEAQEELEYRYLSERKSGPAQEDIVNELCQSGPFSVEHPFKNSIPLRFRYELERIGRAWEVPLDQMLAGNSIPFKTYDEFWQWIVKHSQRGENPLPERSALRAWDSAVGDFKTERHSEAVVLTGDLHWCSEAEPGILKLNLNPLRIQRTCRFYRRFGSDRFLSLTIPAPSRPPDHLRHNFQPAFLRECMAMWLTQNEHRLLGRVWRPFYVEEDKGKRKAAEPRFKVEFFAVDGVDFNHGLQPIPVVAPARQQSDNHTPMSLEAFINWHMPPEANAEQSNCKLFQRLHLGLSKTFATVKLNPAQVLPLRHIPGRPVMNDGCALMSRSLANAICGSLGISGNTPSCFQGRIAGAKGLWMVDRHESLVSGDDGDYWIQISDSQLKIKPHPRLWKEPVDDDQLTFEVVNWSKPLRPAGLNVQLLAILEHGGQVKEYIGELTRAGIQALGQDFMEVLENNSNILCRSLVQKHRPMPGISSTKTIKSRCLEHWVIDNAECITRFSEAGFLPRDFFPLRTRLRKLLMDLLDRYVDKLHIEVPLSTYAYCIADPYGVLEEDEVHFGFSSQWRDPRGQFEDNLLDGMDILVGRLPAHFPSDIQRRRAVWKPELRHFKDVIVFSSKGNVPLAHMLSGGDYDGDTPWICWDQNIAANFKNSQLPENLFSEDHFGLTKHSIPMREVQSTDDFLHGAFLLNLALSNLGRCTLEHEKVVYDESIHSDHAIELACLLSHLVDGHKAGVHLSERAWQLYRKTISPVQRQRPAYKDKYPERKYKRSNITDYLKFEVARKERGAVLEQLERTFPESSANGKDEDLIRPWTKVWKLVEADKGASGDSLHTALVKIERLIDEFKTKWERDWALNNKAYGPIAQEAVSGIQSLSVPTNGDHPILQTWRNSPDEWQKALASCTYRKYPFSSFVLHAFGETLCRIKANCHPSRIVTNDILACYKVGRKLVQQITARTLTGEELLEGAEEAADVGDDEPGEFGYEYDNQEAAETFSLEEMAIPGSYGYYDFDDDDIRISAYGDVHIPVSTAGALEPGNVR</sequence>
<protein>
    <recommendedName>
        <fullName evidence="1">RNA-dependent RNA polymerase</fullName>
        <ecNumber evidence="1">2.7.7.48</ecNumber>
    </recommendedName>
</protein>
<dbReference type="Pfam" id="PF05183">
    <property type="entry name" value="RdRP"/>
    <property type="match status" value="1"/>
</dbReference>
<feature type="compositionally biased region" description="Polar residues" evidence="2">
    <location>
        <begin position="235"/>
        <end position="253"/>
    </location>
</feature>
<keyword evidence="1" id="KW-0808">Transferase</keyword>
<feature type="compositionally biased region" description="Basic and acidic residues" evidence="2">
    <location>
        <begin position="190"/>
        <end position="209"/>
    </location>
</feature>
<dbReference type="OrthoDB" id="10055769at2759"/>
<name>A0A507R2K4_MONPU</name>
<feature type="region of interest" description="Disordered" evidence="2">
    <location>
        <begin position="146"/>
        <end position="264"/>
    </location>
</feature>
<accession>A0A507R2K4</accession>